<gene>
    <name evidence="1" type="ORF">ENV41_03145</name>
</gene>
<protein>
    <submittedName>
        <fullName evidence="1">Uncharacterized protein</fullName>
    </submittedName>
</protein>
<comment type="caution">
    <text evidence="1">The sequence shown here is derived from an EMBL/GenBank/DDBJ whole genome shotgun (WGS) entry which is preliminary data.</text>
</comment>
<accession>A0A7V3JA50</accession>
<reference evidence="1" key="1">
    <citation type="journal article" date="2020" name="mSystems">
        <title>Genome- and Community-Level Interaction Insights into Carbon Utilization and Element Cycling Functions of Hydrothermarchaeota in Hydrothermal Sediment.</title>
        <authorList>
            <person name="Zhou Z."/>
            <person name="Liu Y."/>
            <person name="Xu W."/>
            <person name="Pan J."/>
            <person name="Luo Z.H."/>
            <person name="Li M."/>
        </authorList>
    </citation>
    <scope>NUCLEOTIDE SEQUENCE [LARGE SCALE GENOMIC DNA]</scope>
    <source>
        <strain evidence="1">SpSt-757</strain>
    </source>
</reference>
<proteinExistence type="predicted"/>
<dbReference type="EMBL" id="DTGG01000099">
    <property type="protein sequence ID" value="HFZ09111.1"/>
    <property type="molecule type" value="Genomic_DNA"/>
</dbReference>
<organism evidence="1">
    <name type="scientific">candidate division CPR3 bacterium</name>
    <dbReference type="NCBI Taxonomy" id="2268181"/>
    <lineage>
        <taxon>Bacteria</taxon>
        <taxon>Bacteria division CPR3</taxon>
    </lineage>
</organism>
<evidence type="ECO:0000313" key="1">
    <source>
        <dbReference type="EMBL" id="HFZ09111.1"/>
    </source>
</evidence>
<sequence>MNKIYYNLKLKELAQQLRNNSTKIEGNFFDILGLTEDERNEVYWSVCEMEKNRLKKARSV</sequence>
<name>A0A7V3JA50_UNCC3</name>
<dbReference type="AlphaFoldDB" id="A0A7V3JA50"/>